<name>A0A0E9X146_ANGAN</name>
<dbReference type="AlphaFoldDB" id="A0A0E9X146"/>
<proteinExistence type="predicted"/>
<reference evidence="1" key="1">
    <citation type="submission" date="2014-11" db="EMBL/GenBank/DDBJ databases">
        <authorList>
            <person name="Amaro Gonzalez C."/>
        </authorList>
    </citation>
    <scope>NUCLEOTIDE SEQUENCE</scope>
</reference>
<reference evidence="1" key="2">
    <citation type="journal article" date="2015" name="Fish Shellfish Immunol.">
        <title>Early steps in the European eel (Anguilla anguilla)-Vibrio vulnificus interaction in the gills: Role of the RtxA13 toxin.</title>
        <authorList>
            <person name="Callol A."/>
            <person name="Pajuelo D."/>
            <person name="Ebbesson L."/>
            <person name="Teles M."/>
            <person name="MacKenzie S."/>
            <person name="Amaro C."/>
        </authorList>
    </citation>
    <scope>NUCLEOTIDE SEQUENCE</scope>
</reference>
<protein>
    <submittedName>
        <fullName evidence="1">Uncharacterized protein</fullName>
    </submittedName>
</protein>
<organism evidence="1">
    <name type="scientific">Anguilla anguilla</name>
    <name type="common">European freshwater eel</name>
    <name type="synonym">Muraena anguilla</name>
    <dbReference type="NCBI Taxonomy" id="7936"/>
    <lineage>
        <taxon>Eukaryota</taxon>
        <taxon>Metazoa</taxon>
        <taxon>Chordata</taxon>
        <taxon>Craniata</taxon>
        <taxon>Vertebrata</taxon>
        <taxon>Euteleostomi</taxon>
        <taxon>Actinopterygii</taxon>
        <taxon>Neopterygii</taxon>
        <taxon>Teleostei</taxon>
        <taxon>Anguilliformes</taxon>
        <taxon>Anguillidae</taxon>
        <taxon>Anguilla</taxon>
    </lineage>
</organism>
<evidence type="ECO:0000313" key="1">
    <source>
        <dbReference type="EMBL" id="JAH96284.1"/>
    </source>
</evidence>
<accession>A0A0E9X146</accession>
<dbReference type="EMBL" id="GBXM01012293">
    <property type="protein sequence ID" value="JAH96284.1"/>
    <property type="molecule type" value="Transcribed_RNA"/>
</dbReference>
<sequence length="42" mass="4967">MKIHFSICELVALHNQVSVQKKKSHPTHLVTSLKQRGYIFRY</sequence>